<dbReference type="Gene3D" id="1.20.1070.10">
    <property type="entry name" value="Rhodopsin 7-helix transmembrane proteins"/>
    <property type="match status" value="1"/>
</dbReference>
<dbReference type="InterPro" id="IPR000725">
    <property type="entry name" value="Olfact_rcpt"/>
</dbReference>
<dbReference type="InterPro" id="IPR052921">
    <property type="entry name" value="GPCR1_Superfamily_Member"/>
</dbReference>
<keyword evidence="2 6" id="KW-0812">Transmembrane</keyword>
<feature type="transmembrane region" description="Helical" evidence="6">
    <location>
        <begin position="6"/>
        <end position="27"/>
    </location>
</feature>
<sequence>MINNAVGRLVTITIIFIPMLFVLYSYLRILIVCKKGSAEVRGKALQTCVPHLVTFVSYSFSLFLDLSLSRLDTNKINPIITAVMSLEYLLVPSINNPLIYGLKLPQIRVAISHRLRIRARDERCF</sequence>
<keyword evidence="5" id="KW-0807">Transducer</keyword>
<dbReference type="InterPro" id="IPR017452">
    <property type="entry name" value="GPCR_Rhodpsn_7TM"/>
</dbReference>
<dbReference type="PROSITE" id="PS50262">
    <property type="entry name" value="G_PROTEIN_RECEP_F1_2"/>
    <property type="match status" value="1"/>
</dbReference>
<dbReference type="EMBL" id="OZ035837">
    <property type="protein sequence ID" value="CAL1581696.1"/>
    <property type="molecule type" value="Genomic_DNA"/>
</dbReference>
<protein>
    <recommendedName>
        <fullName evidence="7">G-protein coupled receptors family 1 profile domain-containing protein</fullName>
    </recommendedName>
</protein>
<dbReference type="GO" id="GO:0004984">
    <property type="term" value="F:olfactory receptor activity"/>
    <property type="evidence" value="ECO:0007669"/>
    <property type="project" value="InterPro"/>
</dbReference>
<keyword evidence="4 6" id="KW-0472">Membrane</keyword>
<dbReference type="SUPFAM" id="SSF81321">
    <property type="entry name" value="Family A G protein-coupled receptor-like"/>
    <property type="match status" value="1"/>
</dbReference>
<dbReference type="PANTHER" id="PTHR26451">
    <property type="entry name" value="G_PROTEIN_RECEP_F1_2 DOMAIN-CONTAINING PROTEIN"/>
    <property type="match status" value="1"/>
</dbReference>
<evidence type="ECO:0000313" key="8">
    <source>
        <dbReference type="EMBL" id="CAL1581696.1"/>
    </source>
</evidence>
<feature type="domain" description="G-protein coupled receptors family 1 profile" evidence="7">
    <location>
        <begin position="1"/>
        <end position="100"/>
    </location>
</feature>
<evidence type="ECO:0000256" key="6">
    <source>
        <dbReference type="SAM" id="Phobius"/>
    </source>
</evidence>
<dbReference type="GO" id="GO:0016020">
    <property type="term" value="C:membrane"/>
    <property type="evidence" value="ECO:0007669"/>
    <property type="project" value="UniProtKB-SubCell"/>
</dbReference>
<dbReference type="AlphaFoldDB" id="A0AAV2JZS0"/>
<evidence type="ECO:0000259" key="7">
    <source>
        <dbReference type="PROSITE" id="PS50262"/>
    </source>
</evidence>
<evidence type="ECO:0000256" key="1">
    <source>
        <dbReference type="ARBA" id="ARBA00004141"/>
    </source>
</evidence>
<evidence type="ECO:0000256" key="2">
    <source>
        <dbReference type="ARBA" id="ARBA00022692"/>
    </source>
</evidence>
<dbReference type="PANTHER" id="PTHR26451:SF847">
    <property type="entry name" value="ODORANT RECEPTOR-RELATED"/>
    <property type="match status" value="1"/>
</dbReference>
<dbReference type="GO" id="GO:0005549">
    <property type="term" value="F:odorant binding"/>
    <property type="evidence" value="ECO:0007669"/>
    <property type="project" value="TreeGrafter"/>
</dbReference>
<reference evidence="8 9" key="1">
    <citation type="submission" date="2024-04" db="EMBL/GenBank/DDBJ databases">
        <authorList>
            <person name="Waldvogel A.-M."/>
            <person name="Schoenle A."/>
        </authorList>
    </citation>
    <scope>NUCLEOTIDE SEQUENCE [LARGE SCALE GENOMIC DNA]</scope>
</reference>
<name>A0AAV2JZS0_KNICA</name>
<evidence type="ECO:0000256" key="5">
    <source>
        <dbReference type="ARBA" id="ARBA00023224"/>
    </source>
</evidence>
<evidence type="ECO:0000256" key="3">
    <source>
        <dbReference type="ARBA" id="ARBA00022989"/>
    </source>
</evidence>
<dbReference type="Pfam" id="PF13853">
    <property type="entry name" value="7tm_4"/>
    <property type="match status" value="1"/>
</dbReference>
<organism evidence="8 9">
    <name type="scientific">Knipowitschia caucasica</name>
    <name type="common">Caucasian dwarf goby</name>
    <name type="synonym">Pomatoschistus caucasicus</name>
    <dbReference type="NCBI Taxonomy" id="637954"/>
    <lineage>
        <taxon>Eukaryota</taxon>
        <taxon>Metazoa</taxon>
        <taxon>Chordata</taxon>
        <taxon>Craniata</taxon>
        <taxon>Vertebrata</taxon>
        <taxon>Euteleostomi</taxon>
        <taxon>Actinopterygii</taxon>
        <taxon>Neopterygii</taxon>
        <taxon>Teleostei</taxon>
        <taxon>Neoteleostei</taxon>
        <taxon>Acanthomorphata</taxon>
        <taxon>Gobiaria</taxon>
        <taxon>Gobiiformes</taxon>
        <taxon>Gobioidei</taxon>
        <taxon>Gobiidae</taxon>
        <taxon>Gobiinae</taxon>
        <taxon>Knipowitschia</taxon>
    </lineage>
</organism>
<comment type="subcellular location">
    <subcellularLocation>
        <location evidence="1">Membrane</location>
        <topology evidence="1">Multi-pass membrane protein</topology>
    </subcellularLocation>
</comment>
<gene>
    <name evidence="8" type="ORF">KC01_LOCUS12431</name>
</gene>
<accession>A0AAV2JZS0</accession>
<dbReference type="GO" id="GO:0007186">
    <property type="term" value="P:G protein-coupled receptor signaling pathway"/>
    <property type="evidence" value="ECO:0007669"/>
    <property type="project" value="InterPro"/>
</dbReference>
<keyword evidence="3 6" id="KW-1133">Transmembrane helix</keyword>
<evidence type="ECO:0000256" key="4">
    <source>
        <dbReference type="ARBA" id="ARBA00023136"/>
    </source>
</evidence>
<dbReference type="Proteomes" id="UP001497482">
    <property type="component" value="Chromosome 15"/>
</dbReference>
<evidence type="ECO:0000313" key="9">
    <source>
        <dbReference type="Proteomes" id="UP001497482"/>
    </source>
</evidence>
<proteinExistence type="predicted"/>
<keyword evidence="9" id="KW-1185">Reference proteome</keyword>